<proteinExistence type="inferred from homology"/>
<feature type="compositionally biased region" description="Low complexity" evidence="4">
    <location>
        <begin position="975"/>
        <end position="993"/>
    </location>
</feature>
<feature type="compositionally biased region" description="Basic and acidic residues" evidence="4">
    <location>
        <begin position="44"/>
        <end position="55"/>
    </location>
</feature>
<evidence type="ECO:0000313" key="8">
    <source>
        <dbReference type="EMBL" id="KAL0478329.1"/>
    </source>
</evidence>
<comment type="similarity">
    <text evidence="3">Belongs to the DOCK family.</text>
</comment>
<dbReference type="CDD" id="cd06224">
    <property type="entry name" value="REM"/>
    <property type="match status" value="1"/>
</dbReference>
<dbReference type="InterPro" id="IPR000651">
    <property type="entry name" value="Ras-like_Gua-exchang_fac_N"/>
</dbReference>
<feature type="domain" description="C2 DOCK-type" evidence="7">
    <location>
        <begin position="515"/>
        <end position="717"/>
    </location>
</feature>
<dbReference type="PANTHER" id="PTHR23113">
    <property type="entry name" value="GUANINE NUCLEOTIDE EXCHANGE FACTOR"/>
    <property type="match status" value="1"/>
</dbReference>
<dbReference type="PANTHER" id="PTHR23113:SF99">
    <property type="entry name" value="RASGEF DOMAIN-CONTAINING PROTEIN"/>
    <property type="match status" value="1"/>
</dbReference>
<feature type="compositionally biased region" description="Polar residues" evidence="4">
    <location>
        <begin position="994"/>
        <end position="1007"/>
    </location>
</feature>
<feature type="domain" description="N-terminal Ras-GEF" evidence="6">
    <location>
        <begin position="1760"/>
        <end position="1886"/>
    </location>
</feature>
<dbReference type="Pfam" id="PF00618">
    <property type="entry name" value="RasGEF_N"/>
    <property type="match status" value="1"/>
</dbReference>
<dbReference type="GO" id="GO:0005085">
    <property type="term" value="F:guanyl-nucleotide exchange factor activity"/>
    <property type="evidence" value="ECO:0007669"/>
    <property type="project" value="UniProtKB-KW"/>
</dbReference>
<dbReference type="Gene3D" id="1.20.870.10">
    <property type="entry name" value="Son of sevenless (SoS) protein Chain: S domain 1"/>
    <property type="match status" value="1"/>
</dbReference>
<dbReference type="EMBL" id="JAOPGA020000365">
    <property type="protein sequence ID" value="KAL0478329.1"/>
    <property type="molecule type" value="Genomic_DNA"/>
</dbReference>
<feature type="region of interest" description="Disordered" evidence="4">
    <location>
        <begin position="1546"/>
        <end position="1588"/>
    </location>
</feature>
<dbReference type="InterPro" id="IPR008937">
    <property type="entry name" value="Ras-like_GEF"/>
</dbReference>
<feature type="domain" description="Ras-GEF" evidence="5">
    <location>
        <begin position="1930"/>
        <end position="2161"/>
    </location>
</feature>
<dbReference type="GO" id="GO:0007264">
    <property type="term" value="P:small GTPase-mediated signal transduction"/>
    <property type="evidence" value="ECO:0007669"/>
    <property type="project" value="InterPro"/>
</dbReference>
<feature type="compositionally biased region" description="Low complexity" evidence="4">
    <location>
        <begin position="823"/>
        <end position="836"/>
    </location>
</feature>
<keyword evidence="9" id="KW-1185">Reference proteome</keyword>
<dbReference type="CDD" id="cd00155">
    <property type="entry name" value="RasGEF"/>
    <property type="match status" value="1"/>
</dbReference>
<dbReference type="InterPro" id="IPR023578">
    <property type="entry name" value="Ras_GEF_dom_sf"/>
</dbReference>
<dbReference type="Pfam" id="PF14429">
    <property type="entry name" value="DOCK-C2"/>
    <property type="match status" value="1"/>
</dbReference>
<dbReference type="PROSITE" id="PS50212">
    <property type="entry name" value="RASGEF_NTER"/>
    <property type="match status" value="1"/>
</dbReference>
<dbReference type="InterPro" id="IPR019804">
    <property type="entry name" value="Ras_G-nucl-exch_fac_CS"/>
</dbReference>
<protein>
    <submittedName>
        <fullName evidence="8">RasGEF</fullName>
    </submittedName>
</protein>
<feature type="compositionally biased region" description="Low complexity" evidence="4">
    <location>
        <begin position="1164"/>
        <end position="1184"/>
    </location>
</feature>
<accession>A0AAW2YMR0</accession>
<name>A0AAW2YMR0_9EUKA</name>
<dbReference type="InterPro" id="IPR027007">
    <property type="entry name" value="C2_DOCK-type_domain"/>
</dbReference>
<keyword evidence="1 2" id="KW-0344">Guanine-nucleotide releasing factor</keyword>
<evidence type="ECO:0000256" key="2">
    <source>
        <dbReference type="PROSITE-ProRule" id="PRU00168"/>
    </source>
</evidence>
<dbReference type="PROSITE" id="PS00720">
    <property type="entry name" value="RASGEF"/>
    <property type="match status" value="1"/>
</dbReference>
<dbReference type="PROSITE" id="PS51650">
    <property type="entry name" value="C2_DOCK"/>
    <property type="match status" value="1"/>
</dbReference>
<organism evidence="8 9">
    <name type="scientific">Acrasis kona</name>
    <dbReference type="NCBI Taxonomy" id="1008807"/>
    <lineage>
        <taxon>Eukaryota</taxon>
        <taxon>Discoba</taxon>
        <taxon>Heterolobosea</taxon>
        <taxon>Tetramitia</taxon>
        <taxon>Eutetramitia</taxon>
        <taxon>Acrasidae</taxon>
        <taxon>Acrasis</taxon>
    </lineage>
</organism>
<gene>
    <name evidence="8" type="ORF">AKO1_008562</name>
</gene>
<evidence type="ECO:0000313" key="9">
    <source>
        <dbReference type="Proteomes" id="UP001431209"/>
    </source>
</evidence>
<evidence type="ECO:0000256" key="3">
    <source>
        <dbReference type="PROSITE-ProRule" id="PRU00983"/>
    </source>
</evidence>
<dbReference type="Gene3D" id="2.60.40.150">
    <property type="entry name" value="C2 domain"/>
    <property type="match status" value="1"/>
</dbReference>
<evidence type="ECO:0000259" key="6">
    <source>
        <dbReference type="PROSITE" id="PS50212"/>
    </source>
</evidence>
<comment type="caution">
    <text evidence="8">The sequence shown here is derived from an EMBL/GenBank/DDBJ whole genome shotgun (WGS) entry which is preliminary data.</text>
</comment>
<dbReference type="SUPFAM" id="SSF48366">
    <property type="entry name" value="Ras GEF"/>
    <property type="match status" value="1"/>
</dbReference>
<evidence type="ECO:0000259" key="7">
    <source>
        <dbReference type="PROSITE" id="PS51650"/>
    </source>
</evidence>
<feature type="region of interest" description="Disordered" evidence="4">
    <location>
        <begin position="975"/>
        <end position="1012"/>
    </location>
</feature>
<evidence type="ECO:0000259" key="5">
    <source>
        <dbReference type="PROSITE" id="PS50009"/>
    </source>
</evidence>
<feature type="compositionally biased region" description="Polar residues" evidence="4">
    <location>
        <begin position="901"/>
        <end position="921"/>
    </location>
</feature>
<sequence>MSEGVDDLVNTDSSPNTSPVLINESSRVESTQAESNTTQPSVWKTRELRSDKMVDDSDQLGNSKHYENDYDFDEDAHAEDIMIIPELSVTDNLRKEKSQSTSQSINENEERLEPFAKECLHLFNGEWTVMNRGSEDFVAAKEADYKHIFVEPNKEFEVHTKRSTCHPQSFLSNHFNIFVKCHSLRLEVGCVEPLYCSLELVDIAKQINVSERFFFDVSSFSVINDFFDTLSLKQHMQRLTDDQPRSIFTISNAANLRNIYIVLRIDKTFQANSLENVYKTYGTGKKNTILTRDSHSNSNTLNTLKLKTIEDDFTGLKQFRQPFLFGFAPIIDHSEADSLSPHAENLIAIKHLLPVDLIDKPGELYNIIQQFGPQCSFMTKTLEPKSVEYFKHLGETLDDVHNATQKKQLVKKLRPIPGYFVLQTSRFNIKQFQSEPRERVVVLGSEADYKTNQNKTIMSSLQETLEDLLNQNERYAKEPSTKELQAVENKANQHLEYQKTEFLDAMPRTPYFTFEHSLYLYPLQLNLDKIKPLDQPKLKPNNLLVEIILKETCNKNHTRESLGVPRIIQQDTLVHKVLCSVTFEESNVTFHDEIKIRLPLPIKPSHHLLFNFYHLVADKSVIKRRKVLVNVVKKEGVISTEDEFPDTVQRIAVGHGILYLSECTDPQDHIHDLPVYKKLTDHYLDDMNNQNDSDQENAPMPAYDLKRNLFKIRTKLISTIYPKEPALSRFFTDCSPFLNVIQKERSHTIKFINHALNAAMEAVVSITKVSFMRLISHYTLVLDMLFSIICRAQDVLHNFVNSQSDMMSMMPMGDSFEELINDSGSSPSSTCSPSADSRNRSGSGMVADSIRASKNRKSTILTSAFSGPTIALPPAIPMEVVQNKRNSRGSIRVDKPPSGLFVSSSSARANNMSPTTHNSNAFKKVKNRLSIKLNKATTPTDDEDRTPPSSGTTPQRIPQPGDADFVLMDYLRQQAATSASGSNSSSTGTTPTNYQSDSTNGNLSSPIDPQLPLAKKSKNRFSLFGPKRTSIITTPPTPVAHPSLKPLNQKNKSLDDQTNSLNSTTDTLSDFLTVSSNIFELQKELFKALVAMLKGAGYVQDTCEPNNRLLMSYVEYIFKDVLMTTSPLCFVLCELWTDMLSRCDESLQITININLDEVQEFSKTRSNSKSPSSSSPIGGNAAPSTNPINRHDSYRRMVNHNKLPVYQESLQFSWFFLDVILKSFAIHHDPNDVQQNKTLQYKLLSLLKELIKSLADKIIKFKDDYVHHNVSKQVNRQVSFFFVDLMNYMEPKHVLDLMECYMHQITKSEFSTNTILLKCDFIHILADSKYYLAMNNSIYHLKSFVRESTCSPPVKMFATMVKEAVLGFPNEPHVHEQCIDALLYILSKHDHDVNLNHDLSMVARLYFPYACMMSQYVTSFESLPDRLLKQYLRAFVWIVGNLNHEWLRDWLSSRISCNDTVVYAGMLKWIAMCSDLFDKNHQKIIVLLQQILTDLIHVGSDLIYSNDSKYHEPSCGDLIGYFNPVDHSAVLSLPSSSSLISNTTTATINNTQNNDGAKSSSSSSPSPNQSSSLITSSSPQPTQQHLSSSLNEHILSNVEEVNTMDDQTFDDDANQVASNQFLLEHVSVCMCKLIISIGQSSAPTTNDQQQPLALIHPQFLSTISQYIESMRDAFIRNPISTYWRWLFASLNKYIPVTNPSTATAPNHHHHQSFAPLIDQMESIYDHQLVTLQKVKQGMNIERDEDADGAAVNAAMELDPITQQVKYATLDQLIERLMKQSLMSDTKFTEVFFLSYRSFSTPQELVSKITTQFESLSQDESTKAEEKKIFVLRFLNTVKMWLTQHPYDFDNALYASVKIFLYNQVGQLQGDVQGCISLANRIKDQLIIDNMLTPQFVQTRSYTFSDEAPAMMVPKWYKHNSDRPLDVLDWEPMEVARQMTLIEHDIFRRIMPKECFKLGWTKSDKHIRSQHIVKLTEQFNQTSSWISTTIVMEENFRRRCNLLRYFIDLAQCLRELNNYNGLNTVISSLNSSSVFRLKKTWKEVPQKKLTTFQELADMVAMTGSFKTLREALLHTEPPCVPYIGVYLTDLVFIEDGNKDMKDGLINFHKRRQIAQIIMNLRTMQQAPYHLREVPYLSKRIKSPSDIWDEEQLYKQSLKIEPRER</sequence>
<dbReference type="InterPro" id="IPR036964">
    <property type="entry name" value="RASGEF_cat_dom_sf"/>
</dbReference>
<feature type="region of interest" description="Disordered" evidence="4">
    <location>
        <begin position="1027"/>
        <end position="1059"/>
    </location>
</feature>
<dbReference type="Pfam" id="PF00617">
    <property type="entry name" value="RasGEF"/>
    <property type="match status" value="1"/>
</dbReference>
<dbReference type="SMART" id="SM00147">
    <property type="entry name" value="RasGEF"/>
    <property type="match status" value="1"/>
</dbReference>
<dbReference type="InterPro" id="IPR035892">
    <property type="entry name" value="C2_domain_sf"/>
</dbReference>
<feature type="compositionally biased region" description="Polar residues" evidence="4">
    <location>
        <begin position="10"/>
        <end position="42"/>
    </location>
</feature>
<dbReference type="PROSITE" id="PS50009">
    <property type="entry name" value="RASGEF_CAT"/>
    <property type="match status" value="1"/>
</dbReference>
<dbReference type="Gene3D" id="1.10.840.10">
    <property type="entry name" value="Ras guanine-nucleotide exchange factors catalytic domain"/>
    <property type="match status" value="1"/>
</dbReference>
<feature type="region of interest" description="Disordered" evidence="4">
    <location>
        <begin position="1"/>
        <end position="63"/>
    </location>
</feature>
<dbReference type="InterPro" id="IPR001895">
    <property type="entry name" value="RASGEF_cat_dom"/>
</dbReference>
<feature type="region of interest" description="Disordered" evidence="4">
    <location>
        <begin position="817"/>
        <end position="851"/>
    </location>
</feature>
<dbReference type="SMART" id="SM00229">
    <property type="entry name" value="RasGEFN"/>
    <property type="match status" value="1"/>
</dbReference>
<reference evidence="8 9" key="1">
    <citation type="submission" date="2024-03" db="EMBL/GenBank/DDBJ databases">
        <title>The Acrasis kona genome and developmental transcriptomes reveal deep origins of eukaryotic multicellular pathways.</title>
        <authorList>
            <person name="Sheikh S."/>
            <person name="Fu C.-J."/>
            <person name="Brown M.W."/>
            <person name="Baldauf S.L."/>
        </authorList>
    </citation>
    <scope>NUCLEOTIDE SEQUENCE [LARGE SCALE GENOMIC DNA]</scope>
    <source>
        <strain evidence="8 9">ATCC MYA-3509</strain>
    </source>
</reference>
<feature type="region of interest" description="Disordered" evidence="4">
    <location>
        <begin position="1163"/>
        <end position="1191"/>
    </location>
</feature>
<feature type="region of interest" description="Disordered" evidence="4">
    <location>
        <begin position="886"/>
        <end position="961"/>
    </location>
</feature>
<evidence type="ECO:0000256" key="4">
    <source>
        <dbReference type="SAM" id="MobiDB-lite"/>
    </source>
</evidence>
<evidence type="ECO:0000256" key="1">
    <source>
        <dbReference type="ARBA" id="ARBA00022658"/>
    </source>
</evidence>
<dbReference type="Proteomes" id="UP001431209">
    <property type="component" value="Unassembled WGS sequence"/>
</dbReference>